<dbReference type="Proteomes" id="UP000265120">
    <property type="component" value="Chromosome 10"/>
</dbReference>
<accession>A0A3P8WTN7</accession>
<keyword evidence="10" id="KW-1185">Reference proteome</keyword>
<feature type="domain" description="GATA-type" evidence="8">
    <location>
        <begin position="205"/>
        <end position="258"/>
    </location>
</feature>
<sequence>MQTNVTSLVIELYPNAFYKKTNSQSSSLNACLLLYNISPRLLPLQQSDSSITVTESSSTFTVASFVTLQYSIMSYDTTQQVISPDLLLDDSDRPLDYNHVPPFRTLSIYGNTPVPMPTGSTSGWSCPFENMCHAAYLPGDWLPPESKTWPRRGPPENYVCILCGANRTPLWRRDDAGRHMCHSCSVEREEIEKGVLLKSKRTVTRREGTRCVNCDTAETTLWRKNSEGQLVCNACGLYYKLHKVNRPLTLKNDKIQTRKRKVTNHGMCHKNKSQSEPRTVWKDQTLFMK</sequence>
<dbReference type="PRINTS" id="PR00619">
    <property type="entry name" value="GATAZNFINGER"/>
</dbReference>
<dbReference type="CDD" id="cd00202">
    <property type="entry name" value="ZnF_GATA"/>
    <property type="match status" value="1"/>
</dbReference>
<evidence type="ECO:0000313" key="9">
    <source>
        <dbReference type="Ensembl" id="ENSCSEP00000028010.1"/>
    </source>
</evidence>
<dbReference type="Pfam" id="PF00320">
    <property type="entry name" value="GATA"/>
    <property type="match status" value="1"/>
</dbReference>
<evidence type="ECO:0000256" key="7">
    <source>
        <dbReference type="PROSITE-ProRule" id="PRU00094"/>
    </source>
</evidence>
<evidence type="ECO:0000256" key="3">
    <source>
        <dbReference type="ARBA" id="ARBA00022771"/>
    </source>
</evidence>
<evidence type="ECO:0000256" key="1">
    <source>
        <dbReference type="ARBA" id="ARBA00004123"/>
    </source>
</evidence>
<dbReference type="InterPro" id="IPR013088">
    <property type="entry name" value="Znf_NHR/GATA"/>
</dbReference>
<evidence type="ECO:0000256" key="6">
    <source>
        <dbReference type="ARBA" id="ARBA00023242"/>
    </source>
</evidence>
<dbReference type="GO" id="GO:0005634">
    <property type="term" value="C:nucleus"/>
    <property type="evidence" value="ECO:0007669"/>
    <property type="project" value="UniProtKB-SubCell"/>
</dbReference>
<dbReference type="GO" id="GO:0000981">
    <property type="term" value="F:DNA-binding transcription factor activity, RNA polymerase II-specific"/>
    <property type="evidence" value="ECO:0007669"/>
    <property type="project" value="TreeGrafter"/>
</dbReference>
<reference evidence="9" key="2">
    <citation type="submission" date="2025-08" db="UniProtKB">
        <authorList>
            <consortium name="Ensembl"/>
        </authorList>
    </citation>
    <scope>IDENTIFICATION</scope>
</reference>
<evidence type="ECO:0000256" key="2">
    <source>
        <dbReference type="ARBA" id="ARBA00022723"/>
    </source>
</evidence>
<dbReference type="PANTHER" id="PTHR10071">
    <property type="entry name" value="TRANSCRIPTION FACTOR GATA FAMILY MEMBER"/>
    <property type="match status" value="1"/>
</dbReference>
<comment type="subcellular location">
    <subcellularLocation>
        <location evidence="1">Nucleus</location>
    </subcellularLocation>
</comment>
<feature type="domain" description="GATA-type" evidence="8">
    <location>
        <begin position="154"/>
        <end position="186"/>
    </location>
</feature>
<dbReference type="InterPro" id="IPR039355">
    <property type="entry name" value="Transcription_factor_GATA"/>
</dbReference>
<dbReference type="InParanoid" id="A0A3P8WTN7"/>
<protein>
    <recommendedName>
        <fullName evidence="8">GATA-type domain-containing protein</fullName>
    </recommendedName>
</protein>
<evidence type="ECO:0000256" key="4">
    <source>
        <dbReference type="ARBA" id="ARBA00022833"/>
    </source>
</evidence>
<evidence type="ECO:0000313" key="10">
    <source>
        <dbReference type="Proteomes" id="UP000265120"/>
    </source>
</evidence>
<keyword evidence="5" id="KW-0010">Activator</keyword>
<dbReference type="Gene3D" id="3.30.50.10">
    <property type="entry name" value="Erythroid Transcription Factor GATA-1, subunit A"/>
    <property type="match status" value="2"/>
</dbReference>
<dbReference type="FunFam" id="3.30.50.10:FF:000002">
    <property type="entry name" value="Gata transcription factor gatad"/>
    <property type="match status" value="1"/>
</dbReference>
<dbReference type="PROSITE" id="PS00344">
    <property type="entry name" value="GATA_ZN_FINGER_1"/>
    <property type="match status" value="1"/>
</dbReference>
<dbReference type="PROSITE" id="PS50114">
    <property type="entry name" value="GATA_ZN_FINGER_2"/>
    <property type="match status" value="2"/>
</dbReference>
<organism evidence="9 10">
    <name type="scientific">Cynoglossus semilaevis</name>
    <name type="common">Tongue sole</name>
    <dbReference type="NCBI Taxonomy" id="244447"/>
    <lineage>
        <taxon>Eukaryota</taxon>
        <taxon>Metazoa</taxon>
        <taxon>Chordata</taxon>
        <taxon>Craniata</taxon>
        <taxon>Vertebrata</taxon>
        <taxon>Euteleostomi</taxon>
        <taxon>Actinopterygii</taxon>
        <taxon>Neopterygii</taxon>
        <taxon>Teleostei</taxon>
        <taxon>Neoteleostei</taxon>
        <taxon>Acanthomorphata</taxon>
        <taxon>Carangaria</taxon>
        <taxon>Pleuronectiformes</taxon>
        <taxon>Pleuronectoidei</taxon>
        <taxon>Cynoglossidae</taxon>
        <taxon>Cynoglossinae</taxon>
        <taxon>Cynoglossus</taxon>
    </lineage>
</organism>
<keyword evidence="4" id="KW-0862">Zinc</keyword>
<reference evidence="9 10" key="1">
    <citation type="journal article" date="2014" name="Nat. Genet.">
        <title>Whole-genome sequence of a flatfish provides insights into ZW sex chromosome evolution and adaptation to a benthic lifestyle.</title>
        <authorList>
            <person name="Chen S."/>
            <person name="Zhang G."/>
            <person name="Shao C."/>
            <person name="Huang Q."/>
            <person name="Liu G."/>
            <person name="Zhang P."/>
            <person name="Song W."/>
            <person name="An N."/>
            <person name="Chalopin D."/>
            <person name="Volff J.N."/>
            <person name="Hong Y."/>
            <person name="Li Q."/>
            <person name="Sha Z."/>
            <person name="Zhou H."/>
            <person name="Xie M."/>
            <person name="Yu Q."/>
            <person name="Liu Y."/>
            <person name="Xiang H."/>
            <person name="Wang N."/>
            <person name="Wu K."/>
            <person name="Yang C."/>
            <person name="Zhou Q."/>
            <person name="Liao X."/>
            <person name="Yang L."/>
            <person name="Hu Q."/>
            <person name="Zhang J."/>
            <person name="Meng L."/>
            <person name="Jin L."/>
            <person name="Tian Y."/>
            <person name="Lian J."/>
            <person name="Yang J."/>
            <person name="Miao G."/>
            <person name="Liu S."/>
            <person name="Liang Z."/>
            <person name="Yan F."/>
            <person name="Li Y."/>
            <person name="Sun B."/>
            <person name="Zhang H."/>
            <person name="Zhang J."/>
            <person name="Zhu Y."/>
            <person name="Du M."/>
            <person name="Zhao Y."/>
            <person name="Schartl M."/>
            <person name="Tang Q."/>
            <person name="Wang J."/>
        </authorList>
    </citation>
    <scope>NUCLEOTIDE SEQUENCE</scope>
</reference>
<evidence type="ECO:0000259" key="8">
    <source>
        <dbReference type="PROSITE" id="PS50114"/>
    </source>
</evidence>
<keyword evidence="6" id="KW-0539">Nucleus</keyword>
<keyword evidence="2" id="KW-0479">Metal-binding</keyword>
<dbReference type="GO" id="GO:0008270">
    <property type="term" value="F:zinc ion binding"/>
    <property type="evidence" value="ECO:0007669"/>
    <property type="project" value="UniProtKB-KW"/>
</dbReference>
<proteinExistence type="predicted"/>
<dbReference type="GO" id="GO:0045944">
    <property type="term" value="P:positive regulation of transcription by RNA polymerase II"/>
    <property type="evidence" value="ECO:0007669"/>
    <property type="project" value="TreeGrafter"/>
</dbReference>
<dbReference type="Ensembl" id="ENSCSET00000028385.1">
    <property type="protein sequence ID" value="ENSCSEP00000028010.1"/>
    <property type="gene ID" value="ENSCSEG00000017899.1"/>
</dbReference>
<dbReference type="SMART" id="SM00401">
    <property type="entry name" value="ZnF_GATA"/>
    <property type="match status" value="1"/>
</dbReference>
<evidence type="ECO:0000256" key="5">
    <source>
        <dbReference type="ARBA" id="ARBA00023159"/>
    </source>
</evidence>
<dbReference type="STRING" id="244447.ENSCSEP00000028010"/>
<dbReference type="InterPro" id="IPR000679">
    <property type="entry name" value="Znf_GATA"/>
</dbReference>
<name>A0A3P8WTN7_CYNSE</name>
<dbReference type="GO" id="GO:0045165">
    <property type="term" value="P:cell fate commitment"/>
    <property type="evidence" value="ECO:0007669"/>
    <property type="project" value="TreeGrafter"/>
</dbReference>
<dbReference type="GeneTree" id="ENSGT00940000166313"/>
<dbReference type="PANTHER" id="PTHR10071:SF281">
    <property type="entry name" value="BOX A-BINDING FACTOR-RELATED"/>
    <property type="match status" value="1"/>
</dbReference>
<keyword evidence="3 7" id="KW-0863">Zinc-finger</keyword>
<reference evidence="9" key="3">
    <citation type="submission" date="2025-09" db="UniProtKB">
        <authorList>
            <consortium name="Ensembl"/>
        </authorList>
    </citation>
    <scope>IDENTIFICATION</scope>
</reference>
<dbReference type="SUPFAM" id="SSF57716">
    <property type="entry name" value="Glucocorticoid receptor-like (DNA-binding domain)"/>
    <property type="match status" value="2"/>
</dbReference>
<dbReference type="AlphaFoldDB" id="A0A3P8WTN7"/>
<dbReference type="GO" id="GO:0000122">
    <property type="term" value="P:negative regulation of transcription by RNA polymerase II"/>
    <property type="evidence" value="ECO:0007669"/>
    <property type="project" value="TreeGrafter"/>
</dbReference>
<dbReference type="GO" id="GO:0000978">
    <property type="term" value="F:RNA polymerase II cis-regulatory region sequence-specific DNA binding"/>
    <property type="evidence" value="ECO:0007669"/>
    <property type="project" value="TreeGrafter"/>
</dbReference>